<dbReference type="Gene3D" id="3.90.76.10">
    <property type="entry name" value="Dipeptide-binding Protein, Domain 1"/>
    <property type="match status" value="1"/>
</dbReference>
<dbReference type="Proteomes" id="UP000679749">
    <property type="component" value="Unassembled WGS sequence"/>
</dbReference>
<comment type="similarity">
    <text evidence="1">Belongs to the bacterial solute-binding protein 5 family.</text>
</comment>
<dbReference type="PANTHER" id="PTHR30290:SF9">
    <property type="entry name" value="OLIGOPEPTIDE-BINDING PROTEIN APPA"/>
    <property type="match status" value="1"/>
</dbReference>
<protein>
    <submittedName>
        <fullName evidence="6">ABC transporter substrate-binding protein</fullName>
    </submittedName>
</protein>
<dbReference type="GO" id="GO:0015833">
    <property type="term" value="P:peptide transport"/>
    <property type="evidence" value="ECO:0007669"/>
    <property type="project" value="TreeGrafter"/>
</dbReference>
<dbReference type="SUPFAM" id="SSF53850">
    <property type="entry name" value="Periplasmic binding protein-like II"/>
    <property type="match status" value="1"/>
</dbReference>
<dbReference type="InterPro" id="IPR039424">
    <property type="entry name" value="SBP_5"/>
</dbReference>
<reference evidence="6" key="1">
    <citation type="submission" date="2021-05" db="EMBL/GenBank/DDBJ databases">
        <title>Novel Bacillus species.</title>
        <authorList>
            <person name="Liu G."/>
        </authorList>
    </citation>
    <scope>NUCLEOTIDE SEQUENCE</scope>
    <source>
        <strain evidence="6">FJAT-49825</strain>
    </source>
</reference>
<dbReference type="GO" id="GO:1904680">
    <property type="term" value="F:peptide transmembrane transporter activity"/>
    <property type="evidence" value="ECO:0007669"/>
    <property type="project" value="TreeGrafter"/>
</dbReference>
<feature type="signal peptide" evidence="4">
    <location>
        <begin position="1"/>
        <end position="23"/>
    </location>
</feature>
<proteinExistence type="inferred from homology"/>
<dbReference type="PIRSF" id="PIRSF002741">
    <property type="entry name" value="MppA"/>
    <property type="match status" value="1"/>
</dbReference>
<evidence type="ECO:0000256" key="2">
    <source>
        <dbReference type="ARBA" id="ARBA00022448"/>
    </source>
</evidence>
<dbReference type="PROSITE" id="PS51257">
    <property type="entry name" value="PROKAR_LIPOPROTEIN"/>
    <property type="match status" value="1"/>
</dbReference>
<evidence type="ECO:0000259" key="5">
    <source>
        <dbReference type="Pfam" id="PF00496"/>
    </source>
</evidence>
<gene>
    <name evidence="6" type="ORF">KHA99_22235</name>
</gene>
<dbReference type="CDD" id="cd08496">
    <property type="entry name" value="PBP2_NikA_DppA_OppA_like_9"/>
    <property type="match status" value="1"/>
</dbReference>
<feature type="chain" id="PRO_5038911207" evidence="4">
    <location>
        <begin position="24"/>
        <end position="516"/>
    </location>
</feature>
<dbReference type="InterPro" id="IPR030678">
    <property type="entry name" value="Peptide/Ni-bd"/>
</dbReference>
<dbReference type="Gene3D" id="3.40.190.10">
    <property type="entry name" value="Periplasmic binding protein-like II"/>
    <property type="match status" value="1"/>
</dbReference>
<dbReference type="EMBL" id="JAGYPF010000004">
    <property type="protein sequence ID" value="MBS4215165.1"/>
    <property type="molecule type" value="Genomic_DNA"/>
</dbReference>
<dbReference type="Pfam" id="PF00496">
    <property type="entry name" value="SBP_bac_5"/>
    <property type="match status" value="1"/>
</dbReference>
<name>A0A942U801_9BACI</name>
<feature type="domain" description="Solute-binding protein family 5" evidence="5">
    <location>
        <begin position="87"/>
        <end position="432"/>
    </location>
</feature>
<evidence type="ECO:0000256" key="4">
    <source>
        <dbReference type="SAM" id="SignalP"/>
    </source>
</evidence>
<dbReference type="GO" id="GO:0043190">
    <property type="term" value="C:ATP-binding cassette (ABC) transporter complex"/>
    <property type="evidence" value="ECO:0007669"/>
    <property type="project" value="InterPro"/>
</dbReference>
<dbReference type="GO" id="GO:0042597">
    <property type="term" value="C:periplasmic space"/>
    <property type="evidence" value="ECO:0007669"/>
    <property type="project" value="UniProtKB-ARBA"/>
</dbReference>
<keyword evidence="7" id="KW-1185">Reference proteome</keyword>
<organism evidence="6 7">
    <name type="scientific">Neobacillus rhizophilus</name>
    <dbReference type="NCBI Taxonomy" id="2833579"/>
    <lineage>
        <taxon>Bacteria</taxon>
        <taxon>Bacillati</taxon>
        <taxon>Bacillota</taxon>
        <taxon>Bacilli</taxon>
        <taxon>Bacillales</taxon>
        <taxon>Bacillaceae</taxon>
        <taxon>Neobacillus</taxon>
    </lineage>
</organism>
<accession>A0A942U801</accession>
<dbReference type="InterPro" id="IPR000914">
    <property type="entry name" value="SBP_5_dom"/>
</dbReference>
<dbReference type="AlphaFoldDB" id="A0A942U801"/>
<evidence type="ECO:0000313" key="6">
    <source>
        <dbReference type="EMBL" id="MBS4215165.1"/>
    </source>
</evidence>
<dbReference type="PANTHER" id="PTHR30290">
    <property type="entry name" value="PERIPLASMIC BINDING COMPONENT OF ABC TRANSPORTER"/>
    <property type="match status" value="1"/>
</dbReference>
<sequence>MYNSRFHFFPIMFLLLSLMLVIAGCSSNSDKKPSNTVNSSPKKGGEAVLAYNNGYSSLDPMTSSSGSDQAILWPIFDTLITFTPDLQPKPGLAKSWEFTDDQTLTLHLQEGVKFHDGTSFDAEAVKFNIVRMNSKDSKTSDLKNVENVEVVDPSTVKLHLKQPDSSLILALSDRGGMMVSPTAVKEKGENFSQNPVGAGPYKLVKQVPNGEVVYEAFENYWQEGLPYLDKITVKIMPEENTRINSLKSGEVDFAFDISPGNVKTLKNNPNIEMTEILPLLGTKMYINSSMEPFNNKAVRLAVQHGINREALISALNFGSGEPAAQAFPSDYWAADSSMKIEYDPEMSKKLLQEAGLKNVSFTMNHFAKSYETRLAEAIKSQLKDIGIEVKLQPLEITAAAASFYSEKEVPAYLASWSGRADPQMTVSGLYSKNSFFKPGGHSRPDLEELISKAASTYDQDQRAELYKEISRIAVLEEAESIPLFFTPMVAAMNKQIKGYEHNKLGKPIFSTLWLEE</sequence>
<evidence type="ECO:0000256" key="3">
    <source>
        <dbReference type="ARBA" id="ARBA00022729"/>
    </source>
</evidence>
<evidence type="ECO:0000256" key="1">
    <source>
        <dbReference type="ARBA" id="ARBA00005695"/>
    </source>
</evidence>
<comment type="caution">
    <text evidence="6">The sequence shown here is derived from an EMBL/GenBank/DDBJ whole genome shotgun (WGS) entry which is preliminary data.</text>
</comment>
<evidence type="ECO:0000313" key="7">
    <source>
        <dbReference type="Proteomes" id="UP000679749"/>
    </source>
</evidence>
<keyword evidence="2" id="KW-0813">Transport</keyword>
<keyword evidence="3 4" id="KW-0732">Signal</keyword>
<dbReference type="Gene3D" id="3.10.105.10">
    <property type="entry name" value="Dipeptide-binding Protein, Domain 3"/>
    <property type="match status" value="1"/>
</dbReference>